<evidence type="ECO:0000256" key="2">
    <source>
        <dbReference type="ARBA" id="ARBA00022946"/>
    </source>
</evidence>
<dbReference type="AlphaFoldDB" id="A0A418NH79"/>
<dbReference type="PANTHER" id="PTHR21013">
    <property type="entry name" value="ATP SYNTHASE MITOCHONDRIAL F1 COMPLEX ASSEMBLY FACTOR 2/ATP12 PROTEIN, MITOCHONDRIAL PRECURSOR"/>
    <property type="match status" value="1"/>
</dbReference>
<evidence type="ECO:0000313" key="5">
    <source>
        <dbReference type="Proteomes" id="UP000285092"/>
    </source>
</evidence>
<comment type="similarity">
    <text evidence="1">Belongs to the ATP12 family.</text>
</comment>
<evidence type="ECO:0000256" key="3">
    <source>
        <dbReference type="ARBA" id="ARBA00023186"/>
    </source>
</evidence>
<dbReference type="InterPro" id="IPR042272">
    <property type="entry name" value="ATP12_ATP_synth-F1-assembly_N"/>
</dbReference>
<comment type="caution">
    <text evidence="4">The sequence shown here is derived from an EMBL/GenBank/DDBJ whole genome shotgun (WGS) entry which is preliminary data.</text>
</comment>
<evidence type="ECO:0000256" key="1">
    <source>
        <dbReference type="ARBA" id="ARBA00008231"/>
    </source>
</evidence>
<reference evidence="4 5" key="1">
    <citation type="submission" date="2018-08" db="EMBL/GenBank/DDBJ databases">
        <title>Altererythrobacter sp.Ery1 and Ery12, the genome sequencing of novel strains in genus Alterythrobacter.</title>
        <authorList>
            <person name="Cheng H."/>
            <person name="Wu Y.-H."/>
            <person name="Fang C."/>
            <person name="Xu X.-W."/>
        </authorList>
    </citation>
    <scope>NUCLEOTIDE SEQUENCE [LARGE SCALE GENOMIC DNA]</scope>
    <source>
        <strain evidence="4 5">Ery1</strain>
    </source>
</reference>
<dbReference type="RefSeq" id="WP_119513164.1">
    <property type="nucleotide sequence ID" value="NZ_QXFK01000016.1"/>
</dbReference>
<sequence length="230" mass="25827">MKRFYREVTVEETEGGWRVTLDGRAIKTALGAPQIVPTRELAEALAAEWSQQGEEIDPSTFPRRDMADYAIDVVRADRTAAVGKLMAFAETDTLCYRADPDEPLYRRQQEIWEPLVTALEGREGIRLDRVSGVIHRPQPQASLDALRARLGALDDFTLAALQTMASLCASLCIALEALQADADAETLWSAAHLEEDWQAELWGRDAEAEARREKRRAEFLEAFHFARVVV</sequence>
<proteinExistence type="inferred from homology"/>
<dbReference type="InterPro" id="IPR011419">
    <property type="entry name" value="ATP12_ATP_synth-F1-assembly"/>
</dbReference>
<organism evidence="4 5">
    <name type="scientific">Pelagerythrobacter aerophilus</name>
    <dbReference type="NCBI Taxonomy" id="2306995"/>
    <lineage>
        <taxon>Bacteria</taxon>
        <taxon>Pseudomonadati</taxon>
        <taxon>Pseudomonadota</taxon>
        <taxon>Alphaproteobacteria</taxon>
        <taxon>Sphingomonadales</taxon>
        <taxon>Erythrobacteraceae</taxon>
        <taxon>Pelagerythrobacter</taxon>
    </lineage>
</organism>
<name>A0A418NH79_9SPHN</name>
<protein>
    <submittedName>
        <fullName evidence="4">Molecular chaperone</fullName>
    </submittedName>
</protein>
<dbReference type="Pfam" id="PF07542">
    <property type="entry name" value="ATP12"/>
    <property type="match status" value="1"/>
</dbReference>
<dbReference type="SUPFAM" id="SSF160909">
    <property type="entry name" value="ATP12-like"/>
    <property type="match status" value="1"/>
</dbReference>
<evidence type="ECO:0000313" key="4">
    <source>
        <dbReference type="EMBL" id="RIV77991.1"/>
    </source>
</evidence>
<keyword evidence="5" id="KW-1185">Reference proteome</keyword>
<keyword evidence="3" id="KW-0143">Chaperone</keyword>
<dbReference type="InterPro" id="IPR023335">
    <property type="entry name" value="ATP12_ortho_dom_sf"/>
</dbReference>
<dbReference type="Gene3D" id="1.10.3580.10">
    <property type="entry name" value="ATP12 ATPase"/>
    <property type="match status" value="1"/>
</dbReference>
<dbReference type="Proteomes" id="UP000285092">
    <property type="component" value="Unassembled WGS sequence"/>
</dbReference>
<dbReference type="OrthoDB" id="9797825at2"/>
<accession>A0A418NH79</accession>
<dbReference type="GO" id="GO:0043461">
    <property type="term" value="P:proton-transporting ATP synthase complex assembly"/>
    <property type="evidence" value="ECO:0007669"/>
    <property type="project" value="InterPro"/>
</dbReference>
<gene>
    <name evidence="4" type="ORF">D2V04_08855</name>
</gene>
<keyword evidence="2" id="KW-0809">Transit peptide</keyword>
<dbReference type="Gene3D" id="3.30.2180.10">
    <property type="entry name" value="ATP12-like"/>
    <property type="match status" value="1"/>
</dbReference>
<dbReference type="EMBL" id="QXFK01000016">
    <property type="protein sequence ID" value="RIV77991.1"/>
    <property type="molecule type" value="Genomic_DNA"/>
</dbReference>
<dbReference type="PANTHER" id="PTHR21013:SF10">
    <property type="entry name" value="ATP SYNTHASE MITOCHONDRIAL F1 COMPLEX ASSEMBLY FACTOR 2"/>
    <property type="match status" value="1"/>
</dbReference>